<feature type="region of interest" description="Disordered" evidence="1">
    <location>
        <begin position="15"/>
        <end position="45"/>
    </location>
</feature>
<name>A0AAV2YUR3_9STRA</name>
<organism evidence="2 3">
    <name type="scientific">Lagenidium giganteum</name>
    <dbReference type="NCBI Taxonomy" id="4803"/>
    <lineage>
        <taxon>Eukaryota</taxon>
        <taxon>Sar</taxon>
        <taxon>Stramenopiles</taxon>
        <taxon>Oomycota</taxon>
        <taxon>Peronosporomycetes</taxon>
        <taxon>Pythiales</taxon>
        <taxon>Pythiaceae</taxon>
    </lineage>
</organism>
<keyword evidence="3" id="KW-1185">Reference proteome</keyword>
<evidence type="ECO:0000313" key="2">
    <source>
        <dbReference type="EMBL" id="DAZ98041.1"/>
    </source>
</evidence>
<protein>
    <submittedName>
        <fullName evidence="2">Uncharacterized protein</fullName>
    </submittedName>
</protein>
<dbReference type="EMBL" id="DAKRPA010000118">
    <property type="protein sequence ID" value="DAZ98041.1"/>
    <property type="molecule type" value="Genomic_DNA"/>
</dbReference>
<gene>
    <name evidence="2" type="ORF">N0F65_004531</name>
</gene>
<accession>A0AAV2YUR3</accession>
<dbReference type="Proteomes" id="UP001146120">
    <property type="component" value="Unassembled WGS sequence"/>
</dbReference>
<reference evidence="2" key="1">
    <citation type="submission" date="2022-11" db="EMBL/GenBank/DDBJ databases">
        <authorList>
            <person name="Morgan W.R."/>
            <person name="Tartar A."/>
        </authorList>
    </citation>
    <scope>NUCLEOTIDE SEQUENCE</scope>
    <source>
        <strain evidence="2">ARSEF 373</strain>
    </source>
</reference>
<evidence type="ECO:0000313" key="3">
    <source>
        <dbReference type="Proteomes" id="UP001146120"/>
    </source>
</evidence>
<proteinExistence type="predicted"/>
<feature type="compositionally biased region" description="Low complexity" evidence="1">
    <location>
        <begin position="22"/>
        <end position="31"/>
    </location>
</feature>
<reference evidence="2" key="2">
    <citation type="journal article" date="2023" name="Microbiol Resour">
        <title>Decontamination and Annotation of the Draft Genome Sequence of the Oomycete Lagenidium giganteum ARSEF 373.</title>
        <authorList>
            <person name="Morgan W.R."/>
            <person name="Tartar A."/>
        </authorList>
    </citation>
    <scope>NUCLEOTIDE SEQUENCE</scope>
    <source>
        <strain evidence="2">ARSEF 373</strain>
    </source>
</reference>
<comment type="caution">
    <text evidence="2">The sequence shown here is derived from an EMBL/GenBank/DDBJ whole genome shotgun (WGS) entry which is preliminary data.</text>
</comment>
<sequence>MMLLQNHRIAHVHAPSRKRKLAPAAPASTAALVTHHDSHSHHHNACAAPKRVRQWNEIEYEEMLLEATLLREELELLVAVALDLCKDLGIDVRNVLRFAAELRQVEALLMQPEGMTVDRIRMACQQMLSMCQYLCQHHNDHFLLIEMHDELRVSRNRCMRFVCQYGAKLGLYC</sequence>
<dbReference type="AlphaFoldDB" id="A0AAV2YUR3"/>
<evidence type="ECO:0000256" key="1">
    <source>
        <dbReference type="SAM" id="MobiDB-lite"/>
    </source>
</evidence>